<organism evidence="2 3">
    <name type="scientific">Cryptolaemus montrouzieri</name>
    <dbReference type="NCBI Taxonomy" id="559131"/>
    <lineage>
        <taxon>Eukaryota</taxon>
        <taxon>Metazoa</taxon>
        <taxon>Ecdysozoa</taxon>
        <taxon>Arthropoda</taxon>
        <taxon>Hexapoda</taxon>
        <taxon>Insecta</taxon>
        <taxon>Pterygota</taxon>
        <taxon>Neoptera</taxon>
        <taxon>Endopterygota</taxon>
        <taxon>Coleoptera</taxon>
        <taxon>Polyphaga</taxon>
        <taxon>Cucujiformia</taxon>
        <taxon>Coccinelloidea</taxon>
        <taxon>Coccinellidae</taxon>
        <taxon>Scymninae</taxon>
        <taxon>Scymnini</taxon>
        <taxon>Cryptolaemus</taxon>
    </lineage>
</organism>
<comment type="caution">
    <text evidence="2">The sequence shown here is derived from an EMBL/GenBank/DDBJ whole genome shotgun (WGS) entry which is preliminary data.</text>
</comment>
<dbReference type="Proteomes" id="UP001516400">
    <property type="component" value="Unassembled WGS sequence"/>
</dbReference>
<gene>
    <name evidence="2" type="ORF">HHI36_018182</name>
</gene>
<proteinExistence type="predicted"/>
<reference evidence="2 3" key="1">
    <citation type="journal article" date="2021" name="BMC Biol.">
        <title>Horizontally acquired antibacterial genes associated with adaptive radiation of ladybird beetles.</title>
        <authorList>
            <person name="Li H.S."/>
            <person name="Tang X.F."/>
            <person name="Huang Y.H."/>
            <person name="Xu Z.Y."/>
            <person name="Chen M.L."/>
            <person name="Du X.Y."/>
            <person name="Qiu B.Y."/>
            <person name="Chen P.T."/>
            <person name="Zhang W."/>
            <person name="Slipinski A."/>
            <person name="Escalona H.E."/>
            <person name="Waterhouse R.M."/>
            <person name="Zwick A."/>
            <person name="Pang H."/>
        </authorList>
    </citation>
    <scope>NUCLEOTIDE SEQUENCE [LARGE SCALE GENOMIC DNA]</scope>
    <source>
        <strain evidence="2">SYSU2018</strain>
    </source>
</reference>
<name>A0ABD2NZD9_9CUCU</name>
<keyword evidence="3" id="KW-1185">Reference proteome</keyword>
<dbReference type="EMBL" id="JABFTP020000165">
    <property type="protein sequence ID" value="KAL3284012.1"/>
    <property type="molecule type" value="Genomic_DNA"/>
</dbReference>
<sequence>MGDPNAKGDKKIHFPYDGCKHVYCRDCDNISTTEQRCLTLSSKILKFYCSKCPDIHENSRIDDLISANRKLKRELESLKKVNQELMDQKQKSQKQPQEMKLNMENNTLKKTNHILES</sequence>
<protein>
    <submittedName>
        <fullName evidence="2">Uncharacterized protein</fullName>
    </submittedName>
</protein>
<evidence type="ECO:0000256" key="1">
    <source>
        <dbReference type="SAM" id="MobiDB-lite"/>
    </source>
</evidence>
<accession>A0ABD2NZD9</accession>
<feature type="region of interest" description="Disordered" evidence="1">
    <location>
        <begin position="84"/>
        <end position="117"/>
    </location>
</feature>
<evidence type="ECO:0000313" key="2">
    <source>
        <dbReference type="EMBL" id="KAL3284012.1"/>
    </source>
</evidence>
<dbReference type="AlphaFoldDB" id="A0ABD2NZD9"/>
<evidence type="ECO:0000313" key="3">
    <source>
        <dbReference type="Proteomes" id="UP001516400"/>
    </source>
</evidence>